<evidence type="ECO:0000259" key="3">
    <source>
        <dbReference type="Pfam" id="PF13202"/>
    </source>
</evidence>
<evidence type="ECO:0000256" key="2">
    <source>
        <dbReference type="SAM" id="SignalP"/>
    </source>
</evidence>
<dbReference type="InterPro" id="IPR018247">
    <property type="entry name" value="EF_Hand_1_Ca_BS"/>
</dbReference>
<evidence type="ECO:0000256" key="1">
    <source>
        <dbReference type="SAM" id="MobiDB-lite"/>
    </source>
</evidence>
<sequence length="135" mass="15077">MKTFKIAILSIATCTLLVAQNFPNRGPIPFNSYDQNSDGEITSKEFYDVRAERMTQKANQNMPMRNAQNAPSFEDIDKNGDKKITTQELQSYQLNKMSTRMNNKGMNNGQGMNRGQGMNNGQGMNRGQGMNNGQG</sequence>
<evidence type="ECO:0000313" key="5">
    <source>
        <dbReference type="Proteomes" id="UP000224740"/>
    </source>
</evidence>
<feature type="compositionally biased region" description="Polar residues" evidence="1">
    <location>
        <begin position="56"/>
        <end position="71"/>
    </location>
</feature>
<dbReference type="RefSeq" id="WP_196778539.1">
    <property type="nucleotide sequence ID" value="NZ_NXAO01000125.1"/>
</dbReference>
<name>A0ABX4LYH9_9BACT</name>
<dbReference type="EMBL" id="NXAO01000125">
    <property type="protein sequence ID" value="PHO14034.1"/>
    <property type="molecule type" value="Genomic_DNA"/>
</dbReference>
<dbReference type="SUPFAM" id="SSF47473">
    <property type="entry name" value="EF-hand"/>
    <property type="match status" value="1"/>
</dbReference>
<feature type="compositionally biased region" description="Basic and acidic residues" evidence="1">
    <location>
        <begin position="75"/>
        <end position="85"/>
    </location>
</feature>
<feature type="compositionally biased region" description="Gly residues" evidence="1">
    <location>
        <begin position="112"/>
        <end position="135"/>
    </location>
</feature>
<feature type="chain" id="PRO_5046286010" description="EF-hand domain-containing protein" evidence="2">
    <location>
        <begin position="20"/>
        <end position="135"/>
    </location>
</feature>
<gene>
    <name evidence="4" type="ORF">CPH92_14090</name>
</gene>
<accession>A0ABX4LYH9</accession>
<comment type="caution">
    <text evidence="4">The sequence shown here is derived from an EMBL/GenBank/DDBJ whole genome shotgun (WGS) entry which is preliminary data.</text>
</comment>
<dbReference type="InterPro" id="IPR011992">
    <property type="entry name" value="EF-hand-dom_pair"/>
</dbReference>
<feature type="compositionally biased region" description="Polar residues" evidence="1">
    <location>
        <begin position="86"/>
        <end position="99"/>
    </location>
</feature>
<dbReference type="InterPro" id="IPR002048">
    <property type="entry name" value="EF_hand_dom"/>
</dbReference>
<feature type="signal peptide" evidence="2">
    <location>
        <begin position="1"/>
        <end position="19"/>
    </location>
</feature>
<keyword evidence="2" id="KW-0732">Signal</keyword>
<dbReference type="Gene3D" id="1.10.238.10">
    <property type="entry name" value="EF-hand"/>
    <property type="match status" value="1"/>
</dbReference>
<organism evidence="4 5">
    <name type="scientific">Malaciobacter marinus</name>
    <dbReference type="NCBI Taxonomy" id="505249"/>
    <lineage>
        <taxon>Bacteria</taxon>
        <taxon>Pseudomonadati</taxon>
        <taxon>Campylobacterota</taxon>
        <taxon>Epsilonproteobacteria</taxon>
        <taxon>Campylobacterales</taxon>
        <taxon>Arcobacteraceae</taxon>
        <taxon>Malaciobacter</taxon>
    </lineage>
</organism>
<feature type="compositionally biased region" description="Low complexity" evidence="1">
    <location>
        <begin position="100"/>
        <end position="111"/>
    </location>
</feature>
<dbReference type="Pfam" id="PF13202">
    <property type="entry name" value="EF-hand_5"/>
    <property type="match status" value="2"/>
</dbReference>
<keyword evidence="5" id="KW-1185">Reference proteome</keyword>
<proteinExistence type="predicted"/>
<reference evidence="5" key="1">
    <citation type="submission" date="2017-09" db="EMBL/GenBank/DDBJ databases">
        <title>Arcobacter canalis sp. nov., a new species isolated from a water canal contaminated with urban sewage.</title>
        <authorList>
            <person name="Perez-Cataluna A."/>
            <person name="Salas-Masso N."/>
            <person name="Figueras M.J."/>
        </authorList>
    </citation>
    <scope>NUCLEOTIDE SEQUENCE [LARGE SCALE GENOMIC DNA]</scope>
    <source>
        <strain evidence="5">CECT 7727</strain>
    </source>
</reference>
<protein>
    <recommendedName>
        <fullName evidence="3">EF-hand domain-containing protein</fullName>
    </recommendedName>
</protein>
<feature type="domain" description="EF-hand" evidence="3">
    <location>
        <begin position="73"/>
        <end position="90"/>
    </location>
</feature>
<feature type="region of interest" description="Disordered" evidence="1">
    <location>
        <begin position="56"/>
        <end position="135"/>
    </location>
</feature>
<evidence type="ECO:0000313" key="4">
    <source>
        <dbReference type="EMBL" id="PHO14034.1"/>
    </source>
</evidence>
<dbReference type="Proteomes" id="UP000224740">
    <property type="component" value="Unassembled WGS sequence"/>
</dbReference>
<feature type="domain" description="EF-hand" evidence="3">
    <location>
        <begin position="30"/>
        <end position="47"/>
    </location>
</feature>
<dbReference type="PROSITE" id="PS00018">
    <property type="entry name" value="EF_HAND_1"/>
    <property type="match status" value="2"/>
</dbReference>
<feature type="non-terminal residue" evidence="4">
    <location>
        <position position="135"/>
    </location>
</feature>